<dbReference type="InterPro" id="IPR013785">
    <property type="entry name" value="Aldolase_TIM"/>
</dbReference>
<comment type="caution">
    <text evidence="6">The sequence shown here is derived from an EMBL/GenBank/DDBJ whole genome shotgun (WGS) entry which is preliminary data.</text>
</comment>
<dbReference type="GO" id="GO:0018580">
    <property type="term" value="F:nitronate monooxygenase activity"/>
    <property type="evidence" value="ECO:0007669"/>
    <property type="project" value="InterPro"/>
</dbReference>
<evidence type="ECO:0000313" key="7">
    <source>
        <dbReference type="Proteomes" id="UP000003505"/>
    </source>
</evidence>
<reference evidence="6 7" key="1">
    <citation type="submission" date="2009-09" db="EMBL/GenBank/DDBJ databases">
        <authorList>
            <person name="Weinstock G."/>
            <person name="Sodergren E."/>
            <person name="Clifton S."/>
            <person name="Fulton L."/>
            <person name="Fulton B."/>
            <person name="Courtney L."/>
            <person name="Fronick C."/>
            <person name="Harrison M."/>
            <person name="Strong C."/>
            <person name="Farmer C."/>
            <person name="Delahaunty K."/>
            <person name="Markovic C."/>
            <person name="Hall O."/>
            <person name="Minx P."/>
            <person name="Tomlinson C."/>
            <person name="Mitreva M."/>
            <person name="Nelson J."/>
            <person name="Hou S."/>
            <person name="Wollam A."/>
            <person name="Pepin K.H."/>
            <person name="Johnson M."/>
            <person name="Bhonagiri V."/>
            <person name="Nash W.E."/>
            <person name="Warren W."/>
            <person name="Chinwalla A."/>
            <person name="Mardis E.R."/>
            <person name="Wilson R.K."/>
        </authorList>
    </citation>
    <scope>NUCLEOTIDE SEQUENCE [LARGE SCALE GENOMIC DNA]</scope>
    <source>
        <strain evidence="7">ATCC 35185 / DSM 20758 / VPI D19B-28</strain>
    </source>
</reference>
<dbReference type="PANTHER" id="PTHR32332">
    <property type="entry name" value="2-NITROPROPANE DIOXYGENASE"/>
    <property type="match status" value="1"/>
</dbReference>
<dbReference type="eggNOG" id="COG2070">
    <property type="taxonomic scope" value="Bacteria"/>
</dbReference>
<dbReference type="Gene3D" id="3.20.20.70">
    <property type="entry name" value="Aldolase class I"/>
    <property type="match status" value="1"/>
</dbReference>
<evidence type="ECO:0000256" key="4">
    <source>
        <dbReference type="ARBA" id="ARBA00022643"/>
    </source>
</evidence>
<evidence type="ECO:0000256" key="2">
    <source>
        <dbReference type="ARBA" id="ARBA00013457"/>
    </source>
</evidence>
<name>C9LXW5_SELS3</name>
<dbReference type="Pfam" id="PF03060">
    <property type="entry name" value="NMO"/>
    <property type="match status" value="1"/>
</dbReference>
<dbReference type="STRING" id="546271.Selsp_0374"/>
<evidence type="ECO:0000313" key="6">
    <source>
        <dbReference type="EMBL" id="EEX76498.1"/>
    </source>
</evidence>
<protein>
    <recommendedName>
        <fullName evidence="2">Probable nitronate monooxygenase</fullName>
    </recommendedName>
</protein>
<proteinExistence type="predicted"/>
<dbReference type="Proteomes" id="UP000003505">
    <property type="component" value="Unassembled WGS sequence"/>
</dbReference>
<organism evidence="6 7">
    <name type="scientific">Selenomonas sputigena (strain ATCC 35185 / DSM 20758 / CCUG 44933 / VPI D19B-28)</name>
    <dbReference type="NCBI Taxonomy" id="546271"/>
    <lineage>
        <taxon>Bacteria</taxon>
        <taxon>Bacillati</taxon>
        <taxon>Bacillota</taxon>
        <taxon>Negativicutes</taxon>
        <taxon>Selenomonadales</taxon>
        <taxon>Selenomonadaceae</taxon>
        <taxon>Selenomonas</taxon>
    </lineage>
</organism>
<dbReference type="AlphaFoldDB" id="C9LXW5"/>
<dbReference type="InterPro" id="IPR004136">
    <property type="entry name" value="NMO"/>
</dbReference>
<dbReference type="PANTHER" id="PTHR32332:SF20">
    <property type="entry name" value="2-NITROPROPANE DIOXYGENASE-LIKE PROTEIN"/>
    <property type="match status" value="1"/>
</dbReference>
<dbReference type="CDD" id="cd04730">
    <property type="entry name" value="NPD_like"/>
    <property type="match status" value="1"/>
</dbReference>
<evidence type="ECO:0000256" key="3">
    <source>
        <dbReference type="ARBA" id="ARBA00022630"/>
    </source>
</evidence>
<keyword evidence="3" id="KW-0285">Flavoprotein</keyword>
<gene>
    <name evidence="6" type="ORF">SELSPUOL_02323</name>
</gene>
<accession>C9LXW5</accession>
<comment type="function">
    <text evidence="1">Nitronate monooxygenase that uses molecular oxygen to catalyze the oxidative denitrification of alkyl nitronates. Acts on propionate 3-nitronate (P3N), the presumed physiological substrate. Probably functions in the detoxification of P3N, a metabolic poison produced by plants and fungi as a defense mechanism.</text>
</comment>
<sequence length="319" mass="33397">MEETIMAKSITEVLGIKYPIIQGAMAWIADAELVAAVSNAGGAGVIAAGGRSTEWVEQEIKKTRELTDKPFGVNVMLMAPNKDEIVEVICREKPAFVTLGAGNPVPFLEKFKSAGVKTVPVVPNVKLAKRIEAAGADAIVVEGMEAGGHIGVLTTMALMTQVIPEVGIPVVMAGGIADGRGLAAALLMGAAGVQMGTRFLVAEECNVHPKMKEKLLEAVDTDTIVTGLSIGGAVRGIKNKFSQDFVALEFSGKATKEELIERATGTNKLAAVDGDVENGMMQAGQSLLPLKKIEPVKAIIEGIVKEARETLANAGKIEI</sequence>
<dbReference type="EMBL" id="ACKP02000049">
    <property type="protein sequence ID" value="EEX76498.1"/>
    <property type="molecule type" value="Genomic_DNA"/>
</dbReference>
<keyword evidence="5" id="KW-0560">Oxidoreductase</keyword>
<evidence type="ECO:0000256" key="1">
    <source>
        <dbReference type="ARBA" id="ARBA00003535"/>
    </source>
</evidence>
<evidence type="ECO:0000256" key="5">
    <source>
        <dbReference type="ARBA" id="ARBA00023002"/>
    </source>
</evidence>
<dbReference type="SUPFAM" id="SSF51412">
    <property type="entry name" value="Inosine monophosphate dehydrogenase (IMPDH)"/>
    <property type="match status" value="1"/>
</dbReference>
<keyword evidence="4" id="KW-0288">FMN</keyword>